<reference evidence="2" key="1">
    <citation type="journal article" date="2020" name="Stud. Mycol.">
        <title>101 Dothideomycetes genomes: a test case for predicting lifestyles and emergence of pathogens.</title>
        <authorList>
            <person name="Haridas S."/>
            <person name="Albert R."/>
            <person name="Binder M."/>
            <person name="Bloem J."/>
            <person name="Labutti K."/>
            <person name="Salamov A."/>
            <person name="Andreopoulos B."/>
            <person name="Baker S."/>
            <person name="Barry K."/>
            <person name="Bills G."/>
            <person name="Bluhm B."/>
            <person name="Cannon C."/>
            <person name="Castanera R."/>
            <person name="Culley D."/>
            <person name="Daum C."/>
            <person name="Ezra D."/>
            <person name="Gonzalez J."/>
            <person name="Henrissat B."/>
            <person name="Kuo A."/>
            <person name="Liang C."/>
            <person name="Lipzen A."/>
            <person name="Lutzoni F."/>
            <person name="Magnuson J."/>
            <person name="Mondo S."/>
            <person name="Nolan M."/>
            <person name="Ohm R."/>
            <person name="Pangilinan J."/>
            <person name="Park H.-J."/>
            <person name="Ramirez L."/>
            <person name="Alfaro M."/>
            <person name="Sun H."/>
            <person name="Tritt A."/>
            <person name="Yoshinaga Y."/>
            <person name="Zwiers L.-H."/>
            <person name="Turgeon B."/>
            <person name="Goodwin S."/>
            <person name="Spatafora J."/>
            <person name="Crous P."/>
            <person name="Grigoriev I."/>
        </authorList>
    </citation>
    <scope>NUCLEOTIDE SEQUENCE</scope>
    <source>
        <strain evidence="2">ATCC 36951</strain>
    </source>
</reference>
<feature type="transmembrane region" description="Helical" evidence="1">
    <location>
        <begin position="220"/>
        <end position="240"/>
    </location>
</feature>
<keyword evidence="3" id="KW-1185">Reference proteome</keyword>
<feature type="transmembrane region" description="Helical" evidence="1">
    <location>
        <begin position="136"/>
        <end position="157"/>
    </location>
</feature>
<evidence type="ECO:0000313" key="2">
    <source>
        <dbReference type="EMBL" id="KAF2166467.1"/>
    </source>
</evidence>
<dbReference type="RefSeq" id="XP_033667356.1">
    <property type="nucleotide sequence ID" value="XM_033816970.1"/>
</dbReference>
<feature type="transmembrane region" description="Helical" evidence="1">
    <location>
        <begin position="29"/>
        <end position="51"/>
    </location>
</feature>
<dbReference type="AlphaFoldDB" id="A0A6A6CGV0"/>
<keyword evidence="1" id="KW-1133">Transmembrane helix</keyword>
<dbReference type="Proteomes" id="UP000799537">
    <property type="component" value="Unassembled WGS sequence"/>
</dbReference>
<protein>
    <submittedName>
        <fullName evidence="2">Uncharacterized protein</fullName>
    </submittedName>
</protein>
<proteinExistence type="predicted"/>
<evidence type="ECO:0000256" key="1">
    <source>
        <dbReference type="SAM" id="Phobius"/>
    </source>
</evidence>
<keyword evidence="1" id="KW-0472">Membrane</keyword>
<dbReference type="PANTHER" id="PTHR42024:SF1">
    <property type="entry name" value="AMINO ACID PERMEASE_ SLC12A DOMAIN-CONTAINING PROTEIN"/>
    <property type="match status" value="1"/>
</dbReference>
<feature type="transmembrane region" description="Helical" evidence="1">
    <location>
        <begin position="103"/>
        <end position="124"/>
    </location>
</feature>
<dbReference type="GeneID" id="54570242"/>
<evidence type="ECO:0000313" key="3">
    <source>
        <dbReference type="Proteomes" id="UP000799537"/>
    </source>
</evidence>
<sequence length="300" mass="34187">MAEIAAAEEQLGFEPEPPALNYSLWDRKWYIALFWGLILIDVIAQPIALYFGLWYGTDLSPNVVFSIITAALGGVSIFEYFIRFWRLWKKNSTCRVIGARRMYLDWFHWNFSLGWIIIMIELIVGTVPEHPPIRLLAMPLASMLYAFGTELLIVDALRYFEVPAPVRISSIPKGAQLRPAIYSIIEDIVAVDGSGGTAFREALNKRYEASHVFRAMLRRLGAFWAFGCEAMAVLTTILVFTIQHEAAYCVGWSIPFIWAAVWTLVTYFYVKRKLREEQKAWADEIAEKQGAIALQNTASE</sequence>
<organism evidence="2 3">
    <name type="scientific">Zasmidium cellare ATCC 36951</name>
    <dbReference type="NCBI Taxonomy" id="1080233"/>
    <lineage>
        <taxon>Eukaryota</taxon>
        <taxon>Fungi</taxon>
        <taxon>Dikarya</taxon>
        <taxon>Ascomycota</taxon>
        <taxon>Pezizomycotina</taxon>
        <taxon>Dothideomycetes</taxon>
        <taxon>Dothideomycetidae</taxon>
        <taxon>Mycosphaerellales</taxon>
        <taxon>Mycosphaerellaceae</taxon>
        <taxon>Zasmidium</taxon>
    </lineage>
</organism>
<feature type="transmembrane region" description="Helical" evidence="1">
    <location>
        <begin position="63"/>
        <end position="82"/>
    </location>
</feature>
<feature type="transmembrane region" description="Helical" evidence="1">
    <location>
        <begin position="252"/>
        <end position="270"/>
    </location>
</feature>
<gene>
    <name evidence="2" type="ORF">M409DRAFT_66523</name>
</gene>
<accession>A0A6A6CGV0</accession>
<name>A0A6A6CGV0_ZASCE</name>
<dbReference type="EMBL" id="ML993596">
    <property type="protein sequence ID" value="KAF2166467.1"/>
    <property type="molecule type" value="Genomic_DNA"/>
</dbReference>
<dbReference type="OrthoDB" id="4838853at2759"/>
<dbReference type="PANTHER" id="PTHR42024">
    <property type="entry name" value="AMINO ACID PERMEASE_ SLC12A DOMAIN-CONTAINING PROTEIN"/>
    <property type="match status" value="1"/>
</dbReference>
<keyword evidence="1" id="KW-0812">Transmembrane</keyword>